<dbReference type="GO" id="GO:0016787">
    <property type="term" value="F:hydrolase activity"/>
    <property type="evidence" value="ECO:0007669"/>
    <property type="project" value="UniProtKB-KW"/>
</dbReference>
<proteinExistence type="predicted"/>
<dbReference type="SUPFAM" id="SSF53474">
    <property type="entry name" value="alpha/beta-Hydrolases"/>
    <property type="match status" value="1"/>
</dbReference>
<dbReference type="InterPro" id="IPR000073">
    <property type="entry name" value="AB_hydrolase_1"/>
</dbReference>
<dbReference type="Pfam" id="PF12697">
    <property type="entry name" value="Abhydrolase_6"/>
    <property type="match status" value="1"/>
</dbReference>
<keyword evidence="2" id="KW-0378">Hydrolase</keyword>
<evidence type="ECO:0000313" key="3">
    <source>
        <dbReference type="Proteomes" id="UP001195941"/>
    </source>
</evidence>
<dbReference type="Proteomes" id="UP001195941">
    <property type="component" value="Unassembled WGS sequence"/>
</dbReference>
<reference evidence="2 3" key="1">
    <citation type="journal article" date="2021" name="Arch. Microbiol.">
        <title>Thalassobius aquimarinus sp. nov., isolated from the Sea of Japan seashore.</title>
        <authorList>
            <person name="Kurilenko V.V."/>
            <person name="Romanenko L.A."/>
            <person name="Chernysheva N.Y."/>
            <person name="Velansky P.V."/>
            <person name="Tekutyeva L.A."/>
            <person name="Isaeva M.P."/>
            <person name="Mikhailov V.V."/>
        </authorList>
    </citation>
    <scope>NUCLEOTIDE SEQUENCE [LARGE SCALE GENOMIC DNA]</scope>
    <source>
        <strain evidence="2 3">KMM 8518</strain>
    </source>
</reference>
<dbReference type="EMBL" id="JADMKU010000016">
    <property type="protein sequence ID" value="MBR9652589.1"/>
    <property type="molecule type" value="Genomic_DNA"/>
</dbReference>
<dbReference type="InterPro" id="IPR050471">
    <property type="entry name" value="AB_hydrolase"/>
</dbReference>
<keyword evidence="3" id="KW-1185">Reference proteome</keyword>
<dbReference type="Gene3D" id="3.40.50.1820">
    <property type="entry name" value="alpha/beta hydrolase"/>
    <property type="match status" value="1"/>
</dbReference>
<gene>
    <name evidence="2" type="ORF">IT775_15830</name>
</gene>
<dbReference type="PANTHER" id="PTHR43433:SF5">
    <property type="entry name" value="AB HYDROLASE-1 DOMAIN-CONTAINING PROTEIN"/>
    <property type="match status" value="1"/>
</dbReference>
<dbReference type="RefSeq" id="WP_212702206.1">
    <property type="nucleotide sequence ID" value="NZ_JADMKU010000016.1"/>
</dbReference>
<name>A0ABS5HUL7_9RHOB</name>
<evidence type="ECO:0000259" key="1">
    <source>
        <dbReference type="Pfam" id="PF12697"/>
    </source>
</evidence>
<accession>A0ABS5HUL7</accession>
<dbReference type="InterPro" id="IPR029058">
    <property type="entry name" value="AB_hydrolase_fold"/>
</dbReference>
<feature type="domain" description="AB hydrolase-1" evidence="1">
    <location>
        <begin position="23"/>
        <end position="265"/>
    </location>
</feature>
<sequence length="279" mass="30846">MPHFSSSDGLSLYYEDEGHGLPVLCLSGLTRNCRDFDFVAPQLEGCRMIRMDYRGRGQSDHAADYKSYNLPREAQDALELLDHLGLDKAAILGTSRGGMIGMGLAMGAKDRLLGVCLNDVGPVLEGSGIEVIMTYLGLQPEFRDLDEMARARKAAMEEKFPGVPLDRWRAEVTRTHVETPDGVRLNYDPKLRDAVLEATNAAPDLWPYFDAIAPLPCAVIHGANSDLLSFQTVAEMKRRNPDLIVAHVADRAHVPFLDEPEAQAALNDWLQRLSNGEQT</sequence>
<organism evidence="2 3">
    <name type="scientific">Thalassovita aquimarina</name>
    <dbReference type="NCBI Taxonomy" id="2785917"/>
    <lineage>
        <taxon>Bacteria</taxon>
        <taxon>Pseudomonadati</taxon>
        <taxon>Pseudomonadota</taxon>
        <taxon>Alphaproteobacteria</taxon>
        <taxon>Rhodobacterales</taxon>
        <taxon>Roseobacteraceae</taxon>
        <taxon>Thalassovita</taxon>
    </lineage>
</organism>
<evidence type="ECO:0000313" key="2">
    <source>
        <dbReference type="EMBL" id="MBR9652589.1"/>
    </source>
</evidence>
<protein>
    <submittedName>
        <fullName evidence="2">Alpha/beta hydrolase</fullName>
    </submittedName>
</protein>
<comment type="caution">
    <text evidence="2">The sequence shown here is derived from an EMBL/GenBank/DDBJ whole genome shotgun (WGS) entry which is preliminary data.</text>
</comment>
<dbReference type="PANTHER" id="PTHR43433">
    <property type="entry name" value="HYDROLASE, ALPHA/BETA FOLD FAMILY PROTEIN"/>
    <property type="match status" value="1"/>
</dbReference>